<dbReference type="InterPro" id="IPR002937">
    <property type="entry name" value="Amino_oxidase"/>
</dbReference>
<sequence>MTSEGEIFDVIVVGCGPSGISAAIELQKTPSVKFTVLEARDRIGGRVFTDITTFGPNAPVDLGAQWIHHYRPENSLHKYHQLSKGFKSDYHFILRSSTTPIFDIDGTRISEEKISEAEKIYDQLYKRIIESAPLLSVDKSVHDVIKSEYDQLTTDSQVKRLVDLSFGFIEQYEAENLDHLSAKSFLTSDDELEEFNLALPNGFGTFIQQIVRDHQLSVRLNSVVTRIDASSPDSLVQIHTKDNGIFRCKYVLVTIPLGCLKHRSIEFVPELPEWKQNAIDTMGYGIAGKIVLQFPYVFWDLSYETILCTSPRFRFILCRPDVGILHIKTAARVTTEIGNKADQETIDEVMTLIRKLFPDANVPEPSRYLITKWEHDPFAMGAYSYFAVGADNQTLMSLARECHERIYWAGEHANYNGTLGCVDSAFDSGRREAKRIVDKLNP</sequence>
<organism evidence="3 4">
    <name type="scientific">Adineta ricciae</name>
    <name type="common">Rotifer</name>
    <dbReference type="NCBI Taxonomy" id="249248"/>
    <lineage>
        <taxon>Eukaryota</taxon>
        <taxon>Metazoa</taxon>
        <taxon>Spiralia</taxon>
        <taxon>Gnathifera</taxon>
        <taxon>Rotifera</taxon>
        <taxon>Eurotatoria</taxon>
        <taxon>Bdelloidea</taxon>
        <taxon>Adinetida</taxon>
        <taxon>Adinetidae</taxon>
        <taxon>Adineta</taxon>
    </lineage>
</organism>
<dbReference type="PANTHER" id="PTHR10742:SF410">
    <property type="entry name" value="LYSINE-SPECIFIC HISTONE DEMETHYLASE 2"/>
    <property type="match status" value="1"/>
</dbReference>
<proteinExistence type="predicted"/>
<feature type="domain" description="Amine oxidase" evidence="1">
    <location>
        <begin position="18"/>
        <end position="436"/>
    </location>
</feature>
<keyword evidence="4" id="KW-1185">Reference proteome</keyword>
<dbReference type="Pfam" id="PF01593">
    <property type="entry name" value="Amino_oxidase"/>
    <property type="match status" value="1"/>
</dbReference>
<evidence type="ECO:0000313" key="2">
    <source>
        <dbReference type="EMBL" id="CAF1175487.1"/>
    </source>
</evidence>
<dbReference type="InterPro" id="IPR036188">
    <property type="entry name" value="FAD/NAD-bd_sf"/>
</dbReference>
<dbReference type="PANTHER" id="PTHR10742">
    <property type="entry name" value="FLAVIN MONOAMINE OXIDASE"/>
    <property type="match status" value="1"/>
</dbReference>
<dbReference type="InterPro" id="IPR050281">
    <property type="entry name" value="Flavin_monoamine_oxidase"/>
</dbReference>
<dbReference type="AlphaFoldDB" id="A0A815QHV0"/>
<reference evidence="3" key="1">
    <citation type="submission" date="2021-02" db="EMBL/GenBank/DDBJ databases">
        <authorList>
            <person name="Nowell W R."/>
        </authorList>
    </citation>
    <scope>NUCLEOTIDE SEQUENCE</scope>
</reference>
<name>A0A815QHV0_ADIRI</name>
<evidence type="ECO:0000259" key="1">
    <source>
        <dbReference type="Pfam" id="PF01593"/>
    </source>
</evidence>
<gene>
    <name evidence="2" type="ORF">EDS130_LOCUS23937</name>
    <name evidence="3" type="ORF">XAT740_LOCUS37565</name>
</gene>
<dbReference type="Proteomes" id="UP000663852">
    <property type="component" value="Unassembled WGS sequence"/>
</dbReference>
<dbReference type="SUPFAM" id="SSF51905">
    <property type="entry name" value="FAD/NAD(P)-binding domain"/>
    <property type="match status" value="1"/>
</dbReference>
<dbReference type="Gene3D" id="3.50.50.60">
    <property type="entry name" value="FAD/NAD(P)-binding domain"/>
    <property type="match status" value="1"/>
</dbReference>
<accession>A0A815QHV0</accession>
<dbReference type="OrthoDB" id="5046242at2759"/>
<evidence type="ECO:0000313" key="3">
    <source>
        <dbReference type="EMBL" id="CAF1463440.1"/>
    </source>
</evidence>
<dbReference type="EMBL" id="CAJNOJ010000133">
    <property type="protein sequence ID" value="CAF1175487.1"/>
    <property type="molecule type" value="Genomic_DNA"/>
</dbReference>
<dbReference type="SUPFAM" id="SSF54373">
    <property type="entry name" value="FAD-linked reductases, C-terminal domain"/>
    <property type="match status" value="1"/>
</dbReference>
<dbReference type="Proteomes" id="UP000663828">
    <property type="component" value="Unassembled WGS sequence"/>
</dbReference>
<comment type="caution">
    <text evidence="3">The sequence shown here is derived from an EMBL/GenBank/DDBJ whole genome shotgun (WGS) entry which is preliminary data.</text>
</comment>
<dbReference type="EMBL" id="CAJNOR010003961">
    <property type="protein sequence ID" value="CAF1463440.1"/>
    <property type="molecule type" value="Genomic_DNA"/>
</dbReference>
<dbReference type="Gene3D" id="3.90.660.10">
    <property type="match status" value="1"/>
</dbReference>
<dbReference type="GO" id="GO:0016491">
    <property type="term" value="F:oxidoreductase activity"/>
    <property type="evidence" value="ECO:0007669"/>
    <property type="project" value="InterPro"/>
</dbReference>
<protein>
    <recommendedName>
        <fullName evidence="1">Amine oxidase domain-containing protein</fullName>
    </recommendedName>
</protein>
<evidence type="ECO:0000313" key="4">
    <source>
        <dbReference type="Proteomes" id="UP000663828"/>
    </source>
</evidence>